<keyword evidence="1" id="KW-1133">Transmembrane helix</keyword>
<dbReference type="EMBL" id="JAAMPU010000099">
    <property type="protein sequence ID" value="NMH27231.1"/>
    <property type="molecule type" value="Genomic_DNA"/>
</dbReference>
<feature type="transmembrane region" description="Helical" evidence="1">
    <location>
        <begin position="107"/>
        <end position="127"/>
    </location>
</feature>
<evidence type="ECO:0000256" key="1">
    <source>
        <dbReference type="SAM" id="Phobius"/>
    </source>
</evidence>
<dbReference type="RefSeq" id="WP_169526237.1">
    <property type="nucleotide sequence ID" value="NZ_JAAMPU010000099.1"/>
</dbReference>
<reference evidence="2" key="1">
    <citation type="submission" date="2020-02" db="EMBL/GenBank/DDBJ databases">
        <title>Flavobacterium sp. genome.</title>
        <authorList>
            <person name="Jung H.S."/>
            <person name="Baek J.H."/>
            <person name="Jeon C.O."/>
        </authorList>
    </citation>
    <scope>NUCLEOTIDE SEQUENCE</scope>
    <source>
        <strain evidence="2">SE-s28</strain>
    </source>
</reference>
<comment type="caution">
    <text evidence="2">The sequence shown here is derived from an EMBL/GenBank/DDBJ whole genome shotgun (WGS) entry which is preliminary data.</text>
</comment>
<organism evidence="2 3">
    <name type="scientific">Flavobacterium silvaticum</name>
    <dbReference type="NCBI Taxonomy" id="1852020"/>
    <lineage>
        <taxon>Bacteria</taxon>
        <taxon>Pseudomonadati</taxon>
        <taxon>Bacteroidota</taxon>
        <taxon>Flavobacteriia</taxon>
        <taxon>Flavobacteriales</taxon>
        <taxon>Flavobacteriaceae</taxon>
        <taxon>Flavobacterium</taxon>
    </lineage>
</organism>
<feature type="transmembrane region" description="Helical" evidence="1">
    <location>
        <begin position="164"/>
        <end position="184"/>
    </location>
</feature>
<evidence type="ECO:0000313" key="2">
    <source>
        <dbReference type="EMBL" id="NMH27231.1"/>
    </source>
</evidence>
<evidence type="ECO:0000313" key="3">
    <source>
        <dbReference type="Proteomes" id="UP000712080"/>
    </source>
</evidence>
<dbReference type="Proteomes" id="UP000712080">
    <property type="component" value="Unassembled WGS sequence"/>
</dbReference>
<keyword evidence="1" id="KW-0472">Membrane</keyword>
<keyword evidence="3" id="KW-1185">Reference proteome</keyword>
<name>A0A972FYL7_9FLAO</name>
<accession>A0A972FYL7</accession>
<protein>
    <recommendedName>
        <fullName evidence="4">DUF2306 domain-containing protein</fullName>
    </recommendedName>
</protein>
<feature type="transmembrane region" description="Helical" evidence="1">
    <location>
        <begin position="40"/>
        <end position="60"/>
    </location>
</feature>
<feature type="transmembrane region" description="Helical" evidence="1">
    <location>
        <begin position="196"/>
        <end position="215"/>
    </location>
</feature>
<evidence type="ECO:0008006" key="4">
    <source>
        <dbReference type="Google" id="ProtNLM"/>
    </source>
</evidence>
<gene>
    <name evidence="2" type="ORF">G6047_04235</name>
</gene>
<sequence>MEKRQKVLIAFFCVLAAITLSGFLKSYLFFYPDFGKFRSLIHIHFAAFTCWLLLIVAQPVLIRKKNFRLHRLLGKASYFLAPILVLTIILLTRQKVLREFPVSKDEAIVDALIGCLDALSFSGYYVAAMVNRRNIRRHVAFIIAASLIVLNPGLGRLLNLIQPGLGMLGAVLTPFVVSIVILVYEKLKFKRPVLKSPYFIFLVCWIFEIAILIVFPQTDFWKSLVSQSMNN</sequence>
<dbReference type="AlphaFoldDB" id="A0A972FYL7"/>
<feature type="transmembrane region" description="Helical" evidence="1">
    <location>
        <begin position="72"/>
        <end position="92"/>
    </location>
</feature>
<feature type="transmembrane region" description="Helical" evidence="1">
    <location>
        <begin position="7"/>
        <end position="28"/>
    </location>
</feature>
<feature type="transmembrane region" description="Helical" evidence="1">
    <location>
        <begin position="139"/>
        <end position="158"/>
    </location>
</feature>
<keyword evidence="1" id="KW-0812">Transmembrane</keyword>
<proteinExistence type="predicted"/>